<evidence type="ECO:0000256" key="7">
    <source>
        <dbReference type="ARBA" id="ARBA00023054"/>
    </source>
</evidence>
<dbReference type="GO" id="GO:0015031">
    <property type="term" value="P:protein transport"/>
    <property type="evidence" value="ECO:0007669"/>
    <property type="project" value="UniProtKB-KW"/>
</dbReference>
<dbReference type="Gene3D" id="1.20.5.110">
    <property type="match status" value="1"/>
</dbReference>
<evidence type="ECO:0000313" key="13">
    <source>
        <dbReference type="EMBL" id="GBG32226.1"/>
    </source>
</evidence>
<gene>
    <name evidence="13" type="ORF">FCC1311_084512</name>
</gene>
<evidence type="ECO:0000256" key="6">
    <source>
        <dbReference type="ARBA" id="ARBA00022989"/>
    </source>
</evidence>
<dbReference type="GO" id="GO:0006890">
    <property type="term" value="P:retrograde vesicle-mediated transport, Golgi to endoplasmic reticulum"/>
    <property type="evidence" value="ECO:0007669"/>
    <property type="project" value="TreeGrafter"/>
</dbReference>
<comment type="subcellular location">
    <subcellularLocation>
        <location evidence="1">Membrane</location>
        <topology evidence="1">Single-pass type IV membrane protein</topology>
    </subcellularLocation>
</comment>
<evidence type="ECO:0000256" key="11">
    <source>
        <dbReference type="SAM" id="Phobius"/>
    </source>
</evidence>
<feature type="compositionally biased region" description="Basic and acidic residues" evidence="10">
    <location>
        <begin position="238"/>
        <end position="259"/>
    </location>
</feature>
<evidence type="ECO:0000313" key="14">
    <source>
        <dbReference type="Proteomes" id="UP000241890"/>
    </source>
</evidence>
<organism evidence="13 14">
    <name type="scientific">Hondaea fermentalgiana</name>
    <dbReference type="NCBI Taxonomy" id="2315210"/>
    <lineage>
        <taxon>Eukaryota</taxon>
        <taxon>Sar</taxon>
        <taxon>Stramenopiles</taxon>
        <taxon>Bigyra</taxon>
        <taxon>Labyrinthulomycetes</taxon>
        <taxon>Thraustochytrida</taxon>
        <taxon>Thraustochytriidae</taxon>
        <taxon>Hondaea</taxon>
    </lineage>
</organism>
<accession>A0A2R5GMV9</accession>
<dbReference type="PANTHER" id="PTHR15959:SF0">
    <property type="entry name" value="SYNTAXIN-18"/>
    <property type="match status" value="1"/>
</dbReference>
<comment type="similarity">
    <text evidence="2">Belongs to the syntaxin family.</text>
</comment>
<evidence type="ECO:0000259" key="12">
    <source>
        <dbReference type="PROSITE" id="PS50192"/>
    </source>
</evidence>
<dbReference type="OrthoDB" id="342981at2759"/>
<evidence type="ECO:0000256" key="1">
    <source>
        <dbReference type="ARBA" id="ARBA00004211"/>
    </source>
</evidence>
<keyword evidence="5" id="KW-0653">Protein transport</keyword>
<sequence length="388" mass="43129">MDVTETFWAAVDRAETALQRRAARRPPEATSQGQDAPGTGRRSFAADSLESLRKLVGAQETIAQVAEAYATFTYSTSSASARGLTDRERDAFDARLASVVGDERAKVDALRNAVQAMGAARPDSALAHQQAAVHRLYEILQNITKASGELQLLRLRHTTSSRTALYASAADDGSDAHKTHAREQDEARIARLVKEAQQSTSFDPDADDDLDIKMYNAQNRALRHRRRKRVIEEEPQEDQDRRSPEVNHANDVDTARHDSRAALGLDVADASDHEDVMEQAPDQALMQALESEQTALQSRLDSELEAVKKAETQMNEFSQMLSFFNDKIVEQSEFVDNIFKDVQTSTIFMDMSTEQLLSAKSHSSNFRRNVILFFAIASGLLLLLDAMD</sequence>
<feature type="coiled-coil region" evidence="9">
    <location>
        <begin position="286"/>
        <end position="320"/>
    </location>
</feature>
<dbReference type="EMBL" id="BEYU01000117">
    <property type="protein sequence ID" value="GBG32226.1"/>
    <property type="molecule type" value="Genomic_DNA"/>
</dbReference>
<name>A0A2R5GMV9_9STRA</name>
<dbReference type="GO" id="GO:0031201">
    <property type="term" value="C:SNARE complex"/>
    <property type="evidence" value="ECO:0007669"/>
    <property type="project" value="TreeGrafter"/>
</dbReference>
<dbReference type="GO" id="GO:0005783">
    <property type="term" value="C:endoplasmic reticulum"/>
    <property type="evidence" value="ECO:0007669"/>
    <property type="project" value="TreeGrafter"/>
</dbReference>
<keyword evidence="14" id="KW-1185">Reference proteome</keyword>
<evidence type="ECO:0000256" key="2">
    <source>
        <dbReference type="ARBA" id="ARBA00009063"/>
    </source>
</evidence>
<evidence type="ECO:0000256" key="9">
    <source>
        <dbReference type="SAM" id="Coils"/>
    </source>
</evidence>
<evidence type="ECO:0000256" key="3">
    <source>
        <dbReference type="ARBA" id="ARBA00022448"/>
    </source>
</evidence>
<evidence type="ECO:0000256" key="8">
    <source>
        <dbReference type="ARBA" id="ARBA00023136"/>
    </source>
</evidence>
<keyword evidence="7 9" id="KW-0175">Coiled coil</keyword>
<dbReference type="Proteomes" id="UP000241890">
    <property type="component" value="Unassembled WGS sequence"/>
</dbReference>
<feature type="transmembrane region" description="Helical" evidence="11">
    <location>
        <begin position="370"/>
        <end position="387"/>
    </location>
</feature>
<keyword evidence="3" id="KW-0813">Transport</keyword>
<dbReference type="SMART" id="SM00397">
    <property type="entry name" value="t_SNARE"/>
    <property type="match status" value="1"/>
</dbReference>
<dbReference type="InterPro" id="IPR000727">
    <property type="entry name" value="T_SNARE_dom"/>
</dbReference>
<feature type="region of interest" description="Disordered" evidence="10">
    <location>
        <begin position="221"/>
        <end position="259"/>
    </location>
</feature>
<evidence type="ECO:0000256" key="4">
    <source>
        <dbReference type="ARBA" id="ARBA00022692"/>
    </source>
</evidence>
<dbReference type="InParanoid" id="A0A2R5GMV9"/>
<evidence type="ECO:0000256" key="10">
    <source>
        <dbReference type="SAM" id="MobiDB-lite"/>
    </source>
</evidence>
<comment type="caution">
    <text evidence="13">The sequence shown here is derived from an EMBL/GenBank/DDBJ whole genome shotgun (WGS) entry which is preliminary data.</text>
</comment>
<dbReference type="PANTHER" id="PTHR15959">
    <property type="entry name" value="SYNTAXIN-18"/>
    <property type="match status" value="1"/>
</dbReference>
<dbReference type="AlphaFoldDB" id="A0A2R5GMV9"/>
<proteinExistence type="inferred from homology"/>
<keyword evidence="4 11" id="KW-0812">Transmembrane</keyword>
<keyword evidence="6 11" id="KW-1133">Transmembrane helix</keyword>
<feature type="domain" description="T-SNARE coiled-coil homology" evidence="12">
    <location>
        <begin position="297"/>
        <end position="359"/>
    </location>
</feature>
<feature type="region of interest" description="Disordered" evidence="10">
    <location>
        <begin position="18"/>
        <end position="42"/>
    </location>
</feature>
<keyword evidence="8 11" id="KW-0472">Membrane</keyword>
<dbReference type="PROSITE" id="PS50192">
    <property type="entry name" value="T_SNARE"/>
    <property type="match status" value="1"/>
</dbReference>
<protein>
    <recommendedName>
        <fullName evidence="12">t-SNARE coiled-coil homology domain-containing protein</fullName>
    </recommendedName>
</protein>
<reference evidence="13 14" key="1">
    <citation type="submission" date="2017-12" db="EMBL/GenBank/DDBJ databases">
        <title>Sequencing, de novo assembly and annotation of complete genome of a new Thraustochytrid species, strain FCC1311.</title>
        <authorList>
            <person name="Sedici K."/>
            <person name="Godart F."/>
            <person name="Aiese Cigliano R."/>
            <person name="Sanseverino W."/>
            <person name="Barakat M."/>
            <person name="Ortet P."/>
            <person name="Marechal E."/>
            <person name="Cagnac O."/>
            <person name="Amato A."/>
        </authorList>
    </citation>
    <scope>NUCLEOTIDE SEQUENCE [LARGE SCALE GENOMIC DNA]</scope>
</reference>
<evidence type="ECO:0000256" key="5">
    <source>
        <dbReference type="ARBA" id="ARBA00022927"/>
    </source>
</evidence>